<dbReference type="RefSeq" id="WP_067881355.1">
    <property type="nucleotide sequence ID" value="NZ_JAAXOP010000029.1"/>
</dbReference>
<dbReference type="GO" id="GO:0030638">
    <property type="term" value="P:polyketide metabolic process"/>
    <property type="evidence" value="ECO:0007669"/>
    <property type="project" value="InterPro"/>
</dbReference>
<organism evidence="1 2">
    <name type="scientific">Nocardia vermiculata</name>
    <dbReference type="NCBI Taxonomy" id="257274"/>
    <lineage>
        <taxon>Bacteria</taxon>
        <taxon>Bacillati</taxon>
        <taxon>Actinomycetota</taxon>
        <taxon>Actinomycetes</taxon>
        <taxon>Mycobacteriales</taxon>
        <taxon>Nocardiaceae</taxon>
        <taxon>Nocardia</taxon>
    </lineage>
</organism>
<dbReference type="AlphaFoldDB" id="A0A846Y4H5"/>
<evidence type="ECO:0000313" key="1">
    <source>
        <dbReference type="EMBL" id="NKY54406.1"/>
    </source>
</evidence>
<evidence type="ECO:0000313" key="2">
    <source>
        <dbReference type="Proteomes" id="UP000565711"/>
    </source>
</evidence>
<dbReference type="InterPro" id="IPR009959">
    <property type="entry name" value="Cyclase_SnoaL-like"/>
</dbReference>
<dbReference type="SUPFAM" id="SSF54427">
    <property type="entry name" value="NTF2-like"/>
    <property type="match status" value="1"/>
</dbReference>
<proteinExistence type="predicted"/>
<accession>A0A846Y4H5</accession>
<comment type="caution">
    <text evidence="1">The sequence shown here is derived from an EMBL/GenBank/DDBJ whole genome shotgun (WGS) entry which is preliminary data.</text>
</comment>
<dbReference type="Gene3D" id="3.10.450.50">
    <property type="match status" value="1"/>
</dbReference>
<keyword evidence="2" id="KW-1185">Reference proteome</keyword>
<dbReference type="InterPro" id="IPR032710">
    <property type="entry name" value="NTF2-like_dom_sf"/>
</dbReference>
<dbReference type="EMBL" id="JAAXOP010000029">
    <property type="protein sequence ID" value="NKY54406.1"/>
    <property type="molecule type" value="Genomic_DNA"/>
</dbReference>
<dbReference type="Proteomes" id="UP000565711">
    <property type="component" value="Unassembled WGS sequence"/>
</dbReference>
<protein>
    <submittedName>
        <fullName evidence="1">Ester cyclase</fullName>
    </submittedName>
</protein>
<reference evidence="1 2" key="1">
    <citation type="submission" date="2020-04" db="EMBL/GenBank/DDBJ databases">
        <title>MicrobeNet Type strains.</title>
        <authorList>
            <person name="Nicholson A.C."/>
        </authorList>
    </citation>
    <scope>NUCLEOTIDE SEQUENCE [LARGE SCALE GENOMIC DNA]</scope>
    <source>
        <strain evidence="1 2">JCM 12354</strain>
    </source>
</reference>
<name>A0A846Y4H5_9NOCA</name>
<sequence length="139" mass="15513">MTDDDIAQQEKLYRRWLFDLWYGNFAVAEEIFTPDFVGHWPSREVHGPQAAADQIRQSRALFSEIENTLDVGPIIASGLCAARWTFHGSYLGGIPGATATPGTRISFSGHDIFRVENGRFAEYWVISDSTGMMQQLGAV</sequence>
<gene>
    <name evidence="1" type="ORF">HGA08_29920</name>
</gene>
<dbReference type="Pfam" id="PF07366">
    <property type="entry name" value="SnoaL"/>
    <property type="match status" value="1"/>
</dbReference>